<evidence type="ECO:0000256" key="7">
    <source>
        <dbReference type="ARBA" id="ARBA00022824"/>
    </source>
</evidence>
<organism evidence="14">
    <name type="scientific">Oppiella nova</name>
    <dbReference type="NCBI Taxonomy" id="334625"/>
    <lineage>
        <taxon>Eukaryota</taxon>
        <taxon>Metazoa</taxon>
        <taxon>Ecdysozoa</taxon>
        <taxon>Arthropoda</taxon>
        <taxon>Chelicerata</taxon>
        <taxon>Arachnida</taxon>
        <taxon>Acari</taxon>
        <taxon>Acariformes</taxon>
        <taxon>Sarcoptiformes</taxon>
        <taxon>Oribatida</taxon>
        <taxon>Brachypylina</taxon>
        <taxon>Oppioidea</taxon>
        <taxon>Oppiidae</taxon>
        <taxon>Oppiella</taxon>
    </lineage>
</organism>
<keyword evidence="6" id="KW-0479">Metal-binding</keyword>
<dbReference type="EMBL" id="CAJPVJ010011539">
    <property type="protein sequence ID" value="CAG2173866.1"/>
    <property type="molecule type" value="Genomic_DNA"/>
</dbReference>
<dbReference type="GO" id="GO:0005789">
    <property type="term" value="C:endoplasmic reticulum membrane"/>
    <property type="evidence" value="ECO:0007669"/>
    <property type="project" value="UniProtKB-SubCell"/>
</dbReference>
<comment type="similarity">
    <text evidence="4">Belongs to the cytochrome P450 family.</text>
</comment>
<keyword evidence="12" id="KW-0472">Membrane</keyword>
<dbReference type="Pfam" id="PF00067">
    <property type="entry name" value="p450"/>
    <property type="match status" value="1"/>
</dbReference>
<evidence type="ECO:0000256" key="5">
    <source>
        <dbReference type="ARBA" id="ARBA00022617"/>
    </source>
</evidence>
<evidence type="ECO:0000256" key="3">
    <source>
        <dbReference type="ARBA" id="ARBA00004406"/>
    </source>
</evidence>
<accession>A0A7R9QT10</accession>
<evidence type="ECO:0000256" key="2">
    <source>
        <dbReference type="ARBA" id="ARBA00004174"/>
    </source>
</evidence>
<evidence type="ECO:0000256" key="8">
    <source>
        <dbReference type="ARBA" id="ARBA00022848"/>
    </source>
</evidence>
<dbReference type="EMBL" id="OC926364">
    <property type="protein sequence ID" value="CAD7656679.1"/>
    <property type="molecule type" value="Genomic_DNA"/>
</dbReference>
<dbReference type="Gene3D" id="1.10.630.10">
    <property type="entry name" value="Cytochrome P450"/>
    <property type="match status" value="1"/>
</dbReference>
<protein>
    <submittedName>
        <fullName evidence="14">Uncharacterized protein</fullName>
    </submittedName>
</protein>
<evidence type="ECO:0000313" key="14">
    <source>
        <dbReference type="EMBL" id="CAD7656679.1"/>
    </source>
</evidence>
<evidence type="ECO:0000256" key="11">
    <source>
        <dbReference type="ARBA" id="ARBA00023033"/>
    </source>
</evidence>
<dbReference type="GO" id="GO:0005506">
    <property type="term" value="F:iron ion binding"/>
    <property type="evidence" value="ECO:0007669"/>
    <property type="project" value="InterPro"/>
</dbReference>
<keyword evidence="11" id="KW-0503">Monooxygenase</keyword>
<keyword evidence="7" id="KW-0256">Endoplasmic reticulum</keyword>
<dbReference type="GO" id="GO:0004497">
    <property type="term" value="F:monooxygenase activity"/>
    <property type="evidence" value="ECO:0007669"/>
    <property type="project" value="UniProtKB-KW"/>
</dbReference>
<keyword evidence="10" id="KW-0408">Iron</keyword>
<keyword evidence="15" id="KW-1185">Reference proteome</keyword>
<sequence length="117" mass="13799">MIDSEKSDKDFGYDSIGDGEPDTHPTNSRLRESYFYARVQHYECRPNPCHILPVLHPECQQRLYEELKTCDEFTYEKLVHLKYLNAVISETQRLSPSLTRIQRMCLKDFKLGNTEII</sequence>
<feature type="compositionally biased region" description="Basic and acidic residues" evidence="13">
    <location>
        <begin position="1"/>
        <end position="12"/>
    </location>
</feature>
<evidence type="ECO:0000256" key="4">
    <source>
        <dbReference type="ARBA" id="ARBA00010617"/>
    </source>
</evidence>
<dbReference type="OrthoDB" id="6499032at2759"/>
<dbReference type="GO" id="GO:0020037">
    <property type="term" value="F:heme binding"/>
    <property type="evidence" value="ECO:0007669"/>
    <property type="project" value="InterPro"/>
</dbReference>
<dbReference type="InterPro" id="IPR036396">
    <property type="entry name" value="Cyt_P450_sf"/>
</dbReference>
<dbReference type="InterPro" id="IPR050476">
    <property type="entry name" value="Insect_CytP450_Detox"/>
</dbReference>
<proteinExistence type="inferred from homology"/>
<dbReference type="SUPFAM" id="SSF48264">
    <property type="entry name" value="Cytochrome P450"/>
    <property type="match status" value="1"/>
</dbReference>
<keyword evidence="5" id="KW-0349">Heme</keyword>
<name>A0A7R9QT10_9ACAR</name>
<evidence type="ECO:0000256" key="12">
    <source>
        <dbReference type="ARBA" id="ARBA00023136"/>
    </source>
</evidence>
<keyword evidence="8" id="KW-0492">Microsome</keyword>
<dbReference type="InterPro" id="IPR001128">
    <property type="entry name" value="Cyt_P450"/>
</dbReference>
<evidence type="ECO:0000256" key="1">
    <source>
        <dbReference type="ARBA" id="ARBA00001971"/>
    </source>
</evidence>
<dbReference type="GO" id="GO:0016705">
    <property type="term" value="F:oxidoreductase activity, acting on paired donors, with incorporation or reduction of molecular oxygen"/>
    <property type="evidence" value="ECO:0007669"/>
    <property type="project" value="InterPro"/>
</dbReference>
<reference evidence="14" key="1">
    <citation type="submission" date="2020-11" db="EMBL/GenBank/DDBJ databases">
        <authorList>
            <person name="Tran Van P."/>
        </authorList>
    </citation>
    <scope>NUCLEOTIDE SEQUENCE</scope>
</reference>
<dbReference type="PANTHER" id="PTHR24292">
    <property type="entry name" value="CYTOCHROME P450"/>
    <property type="match status" value="1"/>
</dbReference>
<evidence type="ECO:0000256" key="6">
    <source>
        <dbReference type="ARBA" id="ARBA00022723"/>
    </source>
</evidence>
<dbReference type="AlphaFoldDB" id="A0A7R9QT10"/>
<keyword evidence="9" id="KW-0560">Oxidoreductase</keyword>
<evidence type="ECO:0000256" key="10">
    <source>
        <dbReference type="ARBA" id="ARBA00023004"/>
    </source>
</evidence>
<comment type="cofactor">
    <cofactor evidence="1">
        <name>heme</name>
        <dbReference type="ChEBI" id="CHEBI:30413"/>
    </cofactor>
</comment>
<evidence type="ECO:0000313" key="15">
    <source>
        <dbReference type="Proteomes" id="UP000728032"/>
    </source>
</evidence>
<gene>
    <name evidence="14" type="ORF">ONB1V03_LOCUS13315</name>
</gene>
<comment type="subcellular location">
    <subcellularLocation>
        <location evidence="3">Endoplasmic reticulum membrane</location>
        <topology evidence="3">Peripheral membrane protein</topology>
    </subcellularLocation>
    <subcellularLocation>
        <location evidence="2">Microsome membrane</location>
        <topology evidence="2">Peripheral membrane protein</topology>
    </subcellularLocation>
</comment>
<evidence type="ECO:0000256" key="13">
    <source>
        <dbReference type="SAM" id="MobiDB-lite"/>
    </source>
</evidence>
<dbReference type="PANTHER" id="PTHR24292:SF54">
    <property type="entry name" value="CYP9F3-RELATED"/>
    <property type="match status" value="1"/>
</dbReference>
<dbReference type="Proteomes" id="UP000728032">
    <property type="component" value="Unassembled WGS sequence"/>
</dbReference>
<feature type="region of interest" description="Disordered" evidence="13">
    <location>
        <begin position="1"/>
        <end position="28"/>
    </location>
</feature>
<evidence type="ECO:0000256" key="9">
    <source>
        <dbReference type="ARBA" id="ARBA00023002"/>
    </source>
</evidence>